<feature type="chain" id="PRO_5045671106" description="Secreted protein" evidence="2">
    <location>
        <begin position="34"/>
        <end position="96"/>
    </location>
</feature>
<dbReference type="Proteomes" id="UP001148838">
    <property type="component" value="Unassembled WGS sequence"/>
</dbReference>
<protein>
    <recommendedName>
        <fullName evidence="5">Secreted protein</fullName>
    </recommendedName>
</protein>
<evidence type="ECO:0000256" key="1">
    <source>
        <dbReference type="SAM" id="MobiDB-lite"/>
    </source>
</evidence>
<evidence type="ECO:0000256" key="2">
    <source>
        <dbReference type="SAM" id="SignalP"/>
    </source>
</evidence>
<keyword evidence="2" id="KW-0732">Signal</keyword>
<feature type="compositionally biased region" description="Basic residues" evidence="1">
    <location>
        <begin position="86"/>
        <end position="96"/>
    </location>
</feature>
<feature type="region of interest" description="Disordered" evidence="1">
    <location>
        <begin position="71"/>
        <end position="96"/>
    </location>
</feature>
<feature type="signal peptide" evidence="2">
    <location>
        <begin position="1"/>
        <end position="33"/>
    </location>
</feature>
<organism evidence="3 4">
    <name type="scientific">Periplaneta americana</name>
    <name type="common">American cockroach</name>
    <name type="synonym">Blatta americana</name>
    <dbReference type="NCBI Taxonomy" id="6978"/>
    <lineage>
        <taxon>Eukaryota</taxon>
        <taxon>Metazoa</taxon>
        <taxon>Ecdysozoa</taxon>
        <taxon>Arthropoda</taxon>
        <taxon>Hexapoda</taxon>
        <taxon>Insecta</taxon>
        <taxon>Pterygota</taxon>
        <taxon>Neoptera</taxon>
        <taxon>Polyneoptera</taxon>
        <taxon>Dictyoptera</taxon>
        <taxon>Blattodea</taxon>
        <taxon>Blattoidea</taxon>
        <taxon>Blattidae</taxon>
        <taxon>Blattinae</taxon>
        <taxon>Periplaneta</taxon>
    </lineage>
</organism>
<name>A0ABQ8SXJ1_PERAM</name>
<keyword evidence="4" id="KW-1185">Reference proteome</keyword>
<evidence type="ECO:0000313" key="3">
    <source>
        <dbReference type="EMBL" id="KAJ4438544.1"/>
    </source>
</evidence>
<evidence type="ECO:0000313" key="4">
    <source>
        <dbReference type="Proteomes" id="UP001148838"/>
    </source>
</evidence>
<comment type="caution">
    <text evidence="3">The sequence shown here is derived from an EMBL/GenBank/DDBJ whole genome shotgun (WGS) entry which is preliminary data.</text>
</comment>
<reference evidence="3 4" key="1">
    <citation type="journal article" date="2022" name="Allergy">
        <title>Genome assembly and annotation of Periplaneta americana reveal a comprehensive cockroach allergen profile.</title>
        <authorList>
            <person name="Wang L."/>
            <person name="Xiong Q."/>
            <person name="Saelim N."/>
            <person name="Wang L."/>
            <person name="Nong W."/>
            <person name="Wan A.T."/>
            <person name="Shi M."/>
            <person name="Liu X."/>
            <person name="Cao Q."/>
            <person name="Hui J.H.L."/>
            <person name="Sookrung N."/>
            <person name="Leung T.F."/>
            <person name="Tungtrongchitr A."/>
            <person name="Tsui S.K.W."/>
        </authorList>
    </citation>
    <scope>NUCLEOTIDE SEQUENCE [LARGE SCALE GENOMIC DNA]</scope>
    <source>
        <strain evidence="3">PWHHKU_190912</strain>
    </source>
</reference>
<gene>
    <name evidence="3" type="ORF">ANN_14491</name>
</gene>
<sequence>MCRSSSAVTLRLLIPRFLNLLITVCEEPGKLDAALISLAVRKGSCRTVSNKRASSSNEEIRGRPGIERFSTSLNFGNDEPTSRLYFQKHRPNGQEI</sequence>
<dbReference type="EMBL" id="JAJSOF020000019">
    <property type="protein sequence ID" value="KAJ4438544.1"/>
    <property type="molecule type" value="Genomic_DNA"/>
</dbReference>
<accession>A0ABQ8SXJ1</accession>
<evidence type="ECO:0008006" key="5">
    <source>
        <dbReference type="Google" id="ProtNLM"/>
    </source>
</evidence>
<proteinExistence type="predicted"/>